<dbReference type="Proteomes" id="UP000186922">
    <property type="component" value="Unassembled WGS sequence"/>
</dbReference>
<keyword evidence="1" id="KW-0812">Transmembrane</keyword>
<feature type="transmembrane region" description="Helical" evidence="1">
    <location>
        <begin position="21"/>
        <end position="41"/>
    </location>
</feature>
<keyword evidence="1" id="KW-0472">Membrane</keyword>
<keyword evidence="1" id="KW-1133">Transmembrane helix</keyword>
<dbReference type="AlphaFoldDB" id="A0A1D1W8H2"/>
<sequence length="52" mass="5951">MDHKCYKEKVPMEEEIHDLKIAVGAVVVLMVIEGTCLLYAFCNYYPNVLDSD</sequence>
<evidence type="ECO:0000256" key="1">
    <source>
        <dbReference type="SAM" id="Phobius"/>
    </source>
</evidence>
<evidence type="ECO:0000313" key="2">
    <source>
        <dbReference type="EMBL" id="GAV09672.1"/>
    </source>
</evidence>
<reference evidence="2 3" key="1">
    <citation type="journal article" date="2016" name="Nat. Commun.">
        <title>Extremotolerant tardigrade genome and improved radiotolerance of human cultured cells by tardigrade-unique protein.</title>
        <authorList>
            <person name="Hashimoto T."/>
            <person name="Horikawa D.D."/>
            <person name="Saito Y."/>
            <person name="Kuwahara H."/>
            <person name="Kozuka-Hata H."/>
            <person name="Shin-I T."/>
            <person name="Minakuchi Y."/>
            <person name="Ohishi K."/>
            <person name="Motoyama A."/>
            <person name="Aizu T."/>
            <person name="Enomoto A."/>
            <person name="Kondo K."/>
            <person name="Tanaka S."/>
            <person name="Hara Y."/>
            <person name="Koshikawa S."/>
            <person name="Sagara H."/>
            <person name="Miura T."/>
            <person name="Yokobori S."/>
            <person name="Miyagawa K."/>
            <person name="Suzuki Y."/>
            <person name="Kubo T."/>
            <person name="Oyama M."/>
            <person name="Kohara Y."/>
            <person name="Fujiyama A."/>
            <person name="Arakawa K."/>
            <person name="Katayama T."/>
            <person name="Toyoda A."/>
            <person name="Kunieda T."/>
        </authorList>
    </citation>
    <scope>NUCLEOTIDE SEQUENCE [LARGE SCALE GENOMIC DNA]</scope>
    <source>
        <strain evidence="2 3">YOKOZUNA-1</strain>
    </source>
</reference>
<comment type="caution">
    <text evidence="2">The sequence shown here is derived from an EMBL/GenBank/DDBJ whole genome shotgun (WGS) entry which is preliminary data.</text>
</comment>
<accession>A0A1D1W8H2</accession>
<name>A0A1D1W8H2_RAMVA</name>
<organism evidence="2 3">
    <name type="scientific">Ramazzottius varieornatus</name>
    <name type="common">Water bear</name>
    <name type="synonym">Tardigrade</name>
    <dbReference type="NCBI Taxonomy" id="947166"/>
    <lineage>
        <taxon>Eukaryota</taxon>
        <taxon>Metazoa</taxon>
        <taxon>Ecdysozoa</taxon>
        <taxon>Tardigrada</taxon>
        <taxon>Eutardigrada</taxon>
        <taxon>Parachela</taxon>
        <taxon>Hypsibioidea</taxon>
        <taxon>Ramazzottiidae</taxon>
        <taxon>Ramazzottius</taxon>
    </lineage>
</organism>
<evidence type="ECO:0000313" key="3">
    <source>
        <dbReference type="Proteomes" id="UP000186922"/>
    </source>
</evidence>
<protein>
    <submittedName>
        <fullName evidence="2">Uncharacterized protein</fullName>
    </submittedName>
</protein>
<proteinExistence type="predicted"/>
<keyword evidence="3" id="KW-1185">Reference proteome</keyword>
<gene>
    <name evidence="2" type="primary">RvY_19174-1</name>
    <name evidence="2" type="synonym">RvY_19174.1</name>
    <name evidence="2" type="ORF">RvY_19174</name>
</gene>
<dbReference type="EMBL" id="BDGG01000025">
    <property type="protein sequence ID" value="GAV09672.1"/>
    <property type="molecule type" value="Genomic_DNA"/>
</dbReference>